<dbReference type="AlphaFoldDB" id="A0A819X944"/>
<dbReference type="EMBL" id="CAJOAX010013802">
    <property type="protein sequence ID" value="CAF4135679.1"/>
    <property type="molecule type" value="Genomic_DNA"/>
</dbReference>
<proteinExistence type="predicted"/>
<protein>
    <submittedName>
        <fullName evidence="1">Uncharacterized protein</fullName>
    </submittedName>
</protein>
<organism evidence="1 2">
    <name type="scientific">Rotaria sordida</name>
    <dbReference type="NCBI Taxonomy" id="392033"/>
    <lineage>
        <taxon>Eukaryota</taxon>
        <taxon>Metazoa</taxon>
        <taxon>Spiralia</taxon>
        <taxon>Gnathifera</taxon>
        <taxon>Rotifera</taxon>
        <taxon>Eurotatoria</taxon>
        <taxon>Bdelloidea</taxon>
        <taxon>Philodinida</taxon>
        <taxon>Philodinidae</taxon>
        <taxon>Rotaria</taxon>
    </lineage>
</organism>
<evidence type="ECO:0000313" key="2">
    <source>
        <dbReference type="Proteomes" id="UP000663823"/>
    </source>
</evidence>
<reference evidence="1" key="1">
    <citation type="submission" date="2021-02" db="EMBL/GenBank/DDBJ databases">
        <authorList>
            <person name="Nowell W R."/>
        </authorList>
    </citation>
    <scope>NUCLEOTIDE SEQUENCE</scope>
</reference>
<name>A0A819X944_9BILA</name>
<evidence type="ECO:0000313" key="1">
    <source>
        <dbReference type="EMBL" id="CAF4135679.1"/>
    </source>
</evidence>
<gene>
    <name evidence="1" type="ORF">OTI717_LOCUS35485</name>
</gene>
<feature type="non-terminal residue" evidence="1">
    <location>
        <position position="16"/>
    </location>
</feature>
<dbReference type="Proteomes" id="UP000663823">
    <property type="component" value="Unassembled WGS sequence"/>
</dbReference>
<comment type="caution">
    <text evidence="1">The sequence shown here is derived from an EMBL/GenBank/DDBJ whole genome shotgun (WGS) entry which is preliminary data.</text>
</comment>
<accession>A0A819X944</accession>
<sequence length="16" mass="1909">MEICQTQSPRRNTNCK</sequence>